<dbReference type="SUPFAM" id="SSF103196">
    <property type="entry name" value="Roadblock/LC7 domain"/>
    <property type="match status" value="1"/>
</dbReference>
<dbReference type="EMBL" id="JACJII010000001">
    <property type="protein sequence ID" value="MBA9002826.1"/>
    <property type="molecule type" value="Genomic_DNA"/>
</dbReference>
<keyword evidence="3" id="KW-1185">Reference proteome</keyword>
<organism evidence="2 3">
    <name type="scientific">Thermomonospora cellulosilytica</name>
    <dbReference type="NCBI Taxonomy" id="1411118"/>
    <lineage>
        <taxon>Bacteria</taxon>
        <taxon>Bacillati</taxon>
        <taxon>Actinomycetota</taxon>
        <taxon>Actinomycetes</taxon>
        <taxon>Streptosporangiales</taxon>
        <taxon>Thermomonosporaceae</taxon>
        <taxon>Thermomonospora</taxon>
    </lineage>
</organism>
<dbReference type="RefSeq" id="WP_182704752.1">
    <property type="nucleotide sequence ID" value="NZ_JACJII010000001.1"/>
</dbReference>
<proteinExistence type="predicted"/>
<name>A0A7W3MVU0_9ACTN</name>
<evidence type="ECO:0000313" key="3">
    <source>
        <dbReference type="Proteomes" id="UP000539313"/>
    </source>
</evidence>
<dbReference type="AlphaFoldDB" id="A0A7W3MVU0"/>
<dbReference type="Pfam" id="PF03259">
    <property type="entry name" value="Robl_LC7"/>
    <property type="match status" value="1"/>
</dbReference>
<protein>
    <submittedName>
        <fullName evidence="2">Putative regulator of Ras-like GTPase activity (Roadblock/LC7/MglB family)</fullName>
    </submittedName>
</protein>
<dbReference type="PANTHER" id="PTHR36222">
    <property type="entry name" value="SERINE PROTEASE INHIBITOR RV3364C"/>
    <property type="match status" value="1"/>
</dbReference>
<evidence type="ECO:0000259" key="1">
    <source>
        <dbReference type="SMART" id="SM00960"/>
    </source>
</evidence>
<gene>
    <name evidence="2" type="ORF">HNR21_001708</name>
</gene>
<dbReference type="SMART" id="SM00960">
    <property type="entry name" value="Robl_LC7"/>
    <property type="match status" value="1"/>
</dbReference>
<reference evidence="2 3" key="1">
    <citation type="submission" date="2020-08" db="EMBL/GenBank/DDBJ databases">
        <title>Sequencing the genomes of 1000 actinobacteria strains.</title>
        <authorList>
            <person name="Klenk H.-P."/>
        </authorList>
    </citation>
    <scope>NUCLEOTIDE SEQUENCE [LARGE SCALE GENOMIC DNA]</scope>
    <source>
        <strain evidence="2 3">DSM 45823</strain>
    </source>
</reference>
<dbReference type="PANTHER" id="PTHR36222:SF1">
    <property type="entry name" value="SERINE PROTEASE INHIBITOR RV3364C"/>
    <property type="match status" value="1"/>
</dbReference>
<evidence type="ECO:0000313" key="2">
    <source>
        <dbReference type="EMBL" id="MBA9002826.1"/>
    </source>
</evidence>
<sequence>MTNHVPSPQTPDSPGLGWLLQDFVQRVAGADGALLASRDGLQLAAAGLTNDQADALAAVMSGLYSLAKSGTDRIKGTSDGGVRQVVIEHNLACLFVMSADDVLAPGAPVPAGTDARMVGCVLGVLAAPDCDPGVIGYQMAALLSSLPEHLVTARRGDAHPGGGR</sequence>
<accession>A0A7W3MVU0</accession>
<comment type="caution">
    <text evidence="2">The sequence shown here is derived from an EMBL/GenBank/DDBJ whole genome shotgun (WGS) entry which is preliminary data.</text>
</comment>
<dbReference type="Gene3D" id="3.30.450.30">
    <property type="entry name" value="Dynein light chain 2a, cytoplasmic"/>
    <property type="match status" value="1"/>
</dbReference>
<dbReference type="InterPro" id="IPR053141">
    <property type="entry name" value="Mycobact_SerProt_Inhib_Rv3364c"/>
</dbReference>
<feature type="domain" description="Roadblock/LAMTOR2" evidence="1">
    <location>
        <begin position="17"/>
        <end position="104"/>
    </location>
</feature>
<dbReference type="InterPro" id="IPR004942">
    <property type="entry name" value="Roadblock/LAMTOR2_dom"/>
</dbReference>
<dbReference type="Proteomes" id="UP000539313">
    <property type="component" value="Unassembled WGS sequence"/>
</dbReference>